<evidence type="ECO:0000256" key="1">
    <source>
        <dbReference type="SAM" id="SignalP"/>
    </source>
</evidence>
<reference evidence="2" key="2">
    <citation type="submission" date="2020-09" db="EMBL/GenBank/DDBJ databases">
        <authorList>
            <person name="Sun Q."/>
            <person name="Ohkuma M."/>
        </authorList>
    </citation>
    <scope>NUCLEOTIDE SEQUENCE</scope>
    <source>
        <strain evidence="2">JCM 13919</strain>
    </source>
</reference>
<dbReference type="RefSeq" id="WP_131776477.1">
    <property type="nucleotide sequence ID" value="NZ_BMOB01000004.1"/>
</dbReference>
<accession>A0A917NB91</accession>
<dbReference type="EMBL" id="BMOB01000004">
    <property type="protein sequence ID" value="GGI83817.1"/>
    <property type="molecule type" value="Genomic_DNA"/>
</dbReference>
<feature type="signal peptide" evidence="1">
    <location>
        <begin position="1"/>
        <end position="20"/>
    </location>
</feature>
<gene>
    <name evidence="2" type="ORF">GCM10007966_10530</name>
</gene>
<keyword evidence="1" id="KW-0732">Signal</keyword>
<dbReference type="PROSITE" id="PS51257">
    <property type="entry name" value="PROKAR_LIPOPROTEIN"/>
    <property type="match status" value="1"/>
</dbReference>
<dbReference type="Proteomes" id="UP000630149">
    <property type="component" value="Unassembled WGS sequence"/>
</dbReference>
<keyword evidence="3" id="KW-1185">Reference proteome</keyword>
<evidence type="ECO:0000313" key="3">
    <source>
        <dbReference type="Proteomes" id="UP000630149"/>
    </source>
</evidence>
<organism evidence="2 3">
    <name type="scientific">Legionella impletisoli</name>
    <dbReference type="NCBI Taxonomy" id="343510"/>
    <lineage>
        <taxon>Bacteria</taxon>
        <taxon>Pseudomonadati</taxon>
        <taxon>Pseudomonadota</taxon>
        <taxon>Gammaproteobacteria</taxon>
        <taxon>Legionellales</taxon>
        <taxon>Legionellaceae</taxon>
        <taxon>Legionella</taxon>
    </lineage>
</organism>
<reference evidence="2" key="1">
    <citation type="journal article" date="2014" name="Int. J. Syst. Evol. Microbiol.">
        <title>Complete genome sequence of Corynebacterium casei LMG S-19264T (=DSM 44701T), isolated from a smear-ripened cheese.</title>
        <authorList>
            <consortium name="US DOE Joint Genome Institute (JGI-PGF)"/>
            <person name="Walter F."/>
            <person name="Albersmeier A."/>
            <person name="Kalinowski J."/>
            <person name="Ruckert C."/>
        </authorList>
    </citation>
    <scope>NUCLEOTIDE SEQUENCE</scope>
    <source>
        <strain evidence="2">JCM 13919</strain>
    </source>
</reference>
<comment type="caution">
    <text evidence="2">The sequence shown here is derived from an EMBL/GenBank/DDBJ whole genome shotgun (WGS) entry which is preliminary data.</text>
</comment>
<name>A0A917NB91_9GAMM</name>
<feature type="chain" id="PRO_5037645986" evidence="1">
    <location>
        <begin position="21"/>
        <end position="98"/>
    </location>
</feature>
<dbReference type="AlphaFoldDB" id="A0A917NB91"/>
<protein>
    <submittedName>
        <fullName evidence="2">Uncharacterized protein</fullName>
    </submittedName>
</protein>
<sequence length="98" mass="11081">MNNRVIILVLALLPLGSAFASCDITRFRWECDIPVQVKPKSSAHSLIYCGNIPLYVTKPQYELIARYQRANINMILTVNGEYIDSPCVPAGRYGPQYF</sequence>
<dbReference type="OrthoDB" id="5639428at2"/>
<evidence type="ECO:0000313" key="2">
    <source>
        <dbReference type="EMBL" id="GGI83817.1"/>
    </source>
</evidence>
<proteinExistence type="predicted"/>